<dbReference type="Gene3D" id="1.10.287.370">
    <property type="match status" value="1"/>
</dbReference>
<comment type="caution">
    <text evidence="3">The sequence shown here is derived from an EMBL/GenBank/DDBJ whole genome shotgun (WGS) entry which is preliminary data.</text>
</comment>
<evidence type="ECO:0008006" key="5">
    <source>
        <dbReference type="Google" id="ProtNLM"/>
    </source>
</evidence>
<dbReference type="Pfam" id="PF01920">
    <property type="entry name" value="Prefoldin_2"/>
    <property type="match status" value="1"/>
</dbReference>
<proteinExistence type="inferred from homology"/>
<evidence type="ECO:0000256" key="1">
    <source>
        <dbReference type="ARBA" id="ARBA00008045"/>
    </source>
</evidence>
<comment type="similarity">
    <text evidence="1">Belongs to the prefoldin subunit beta family.</text>
</comment>
<dbReference type="SUPFAM" id="SSF46579">
    <property type="entry name" value="Prefoldin"/>
    <property type="match status" value="1"/>
</dbReference>
<organism evidence="3 4">
    <name type="scientific">Stephanodiscus triporus</name>
    <dbReference type="NCBI Taxonomy" id="2934178"/>
    <lineage>
        <taxon>Eukaryota</taxon>
        <taxon>Sar</taxon>
        <taxon>Stramenopiles</taxon>
        <taxon>Ochrophyta</taxon>
        <taxon>Bacillariophyta</taxon>
        <taxon>Coscinodiscophyceae</taxon>
        <taxon>Thalassiosirophycidae</taxon>
        <taxon>Stephanodiscales</taxon>
        <taxon>Stephanodiscaceae</taxon>
        <taxon>Stephanodiscus</taxon>
    </lineage>
</organism>
<dbReference type="PANTHER" id="PTHR21431:SF0">
    <property type="entry name" value="PREFOLDIN SUBUNIT 6"/>
    <property type="match status" value="1"/>
</dbReference>
<dbReference type="CDD" id="cd23161">
    <property type="entry name" value="Prefoldin_6"/>
    <property type="match status" value="1"/>
</dbReference>
<keyword evidence="2" id="KW-0143">Chaperone</keyword>
<accession>A0ABD3NTG4</accession>
<sequence length="97" mass="10879">MTENIGLQAAAIVDEKIREFRSLQEELNTHRSDLGTLMAQRNENELVKQELDVCGQEASEGSDSVIYKQVGPVLIKNGLDEARETVDKRLEFISGEM</sequence>
<evidence type="ECO:0000313" key="3">
    <source>
        <dbReference type="EMBL" id="KAL3777060.1"/>
    </source>
</evidence>
<evidence type="ECO:0000256" key="2">
    <source>
        <dbReference type="ARBA" id="ARBA00023186"/>
    </source>
</evidence>
<protein>
    <recommendedName>
        <fullName evidence="5">Prefoldin subunit 6</fullName>
    </recommendedName>
</protein>
<name>A0ABD3NTG4_9STRA</name>
<dbReference type="InterPro" id="IPR002777">
    <property type="entry name" value="PFD_beta-like"/>
</dbReference>
<dbReference type="Proteomes" id="UP001530315">
    <property type="component" value="Unassembled WGS sequence"/>
</dbReference>
<dbReference type="EMBL" id="JALLAZ020001316">
    <property type="protein sequence ID" value="KAL3777060.1"/>
    <property type="molecule type" value="Genomic_DNA"/>
</dbReference>
<evidence type="ECO:0000313" key="4">
    <source>
        <dbReference type="Proteomes" id="UP001530315"/>
    </source>
</evidence>
<gene>
    <name evidence="3" type="ORF">ACHAW5_006311</name>
</gene>
<dbReference type="InterPro" id="IPR009053">
    <property type="entry name" value="Prefoldin"/>
</dbReference>
<reference evidence="3 4" key="1">
    <citation type="submission" date="2024-10" db="EMBL/GenBank/DDBJ databases">
        <title>Updated reference genomes for cyclostephanoid diatoms.</title>
        <authorList>
            <person name="Roberts W.R."/>
            <person name="Alverson A.J."/>
        </authorList>
    </citation>
    <scope>NUCLEOTIDE SEQUENCE [LARGE SCALE GENOMIC DNA]</scope>
    <source>
        <strain evidence="3 4">AJA276-08</strain>
    </source>
</reference>
<dbReference type="AlphaFoldDB" id="A0ABD3NTG4"/>
<keyword evidence="4" id="KW-1185">Reference proteome</keyword>
<dbReference type="PANTHER" id="PTHR21431">
    <property type="entry name" value="PREFOLDIN SUBUNIT 6"/>
    <property type="match status" value="1"/>
</dbReference>